<comment type="caution">
    <text evidence="1">The sequence shown here is derived from an EMBL/GenBank/DDBJ whole genome shotgun (WGS) entry which is preliminary data.</text>
</comment>
<evidence type="ECO:0008006" key="3">
    <source>
        <dbReference type="Google" id="ProtNLM"/>
    </source>
</evidence>
<proteinExistence type="predicted"/>
<dbReference type="InterPro" id="IPR052709">
    <property type="entry name" value="Transposase-MT_Hybrid"/>
</dbReference>
<dbReference type="Gene3D" id="3.30.420.10">
    <property type="entry name" value="Ribonuclease H-like superfamily/Ribonuclease H"/>
    <property type="match status" value="1"/>
</dbReference>
<reference evidence="1 2" key="1">
    <citation type="journal article" date="2023" name="BMC Biol.">
        <title>The compact genome of the sponge Oopsacas minuta (Hexactinellida) is lacking key metazoan core genes.</title>
        <authorList>
            <person name="Santini S."/>
            <person name="Schenkelaars Q."/>
            <person name="Jourda C."/>
            <person name="Duchesne M."/>
            <person name="Belahbib H."/>
            <person name="Rocher C."/>
            <person name="Selva M."/>
            <person name="Riesgo A."/>
            <person name="Vervoort M."/>
            <person name="Leys S.P."/>
            <person name="Kodjabachian L."/>
            <person name="Le Bivic A."/>
            <person name="Borchiellini C."/>
            <person name="Claverie J.M."/>
            <person name="Renard E."/>
        </authorList>
    </citation>
    <scope>NUCLEOTIDE SEQUENCE [LARGE SCALE GENOMIC DNA]</scope>
    <source>
        <strain evidence="1">SPO-2</strain>
    </source>
</reference>
<name>A0AAV7K9Z3_9METZ</name>
<dbReference type="Pfam" id="PF01359">
    <property type="entry name" value="Transposase_1"/>
    <property type="match status" value="1"/>
</dbReference>
<dbReference type="InterPro" id="IPR036397">
    <property type="entry name" value="RNaseH_sf"/>
</dbReference>
<dbReference type="InterPro" id="IPR001888">
    <property type="entry name" value="Transposase_1"/>
</dbReference>
<dbReference type="EMBL" id="JAKMXF010000099">
    <property type="protein sequence ID" value="KAI6658206.1"/>
    <property type="molecule type" value="Genomic_DNA"/>
</dbReference>
<dbReference type="Proteomes" id="UP001165289">
    <property type="component" value="Unassembled WGS sequence"/>
</dbReference>
<evidence type="ECO:0000313" key="1">
    <source>
        <dbReference type="EMBL" id="KAI6658206.1"/>
    </source>
</evidence>
<dbReference type="PANTHER" id="PTHR46060">
    <property type="entry name" value="MARINER MOS1 TRANSPOSASE-LIKE PROTEIN"/>
    <property type="match status" value="1"/>
</dbReference>
<keyword evidence="2" id="KW-1185">Reference proteome</keyword>
<sequence length="97" mass="11223">METVFWDRGGIIHLDWLPEKKTINSDYYVEELKELRQVIKRGRRGKLTRGVLLHHDNARAHVSSKTMAAIDDLGFECLAHPPYSPDLAPSDYWLFGE</sequence>
<gene>
    <name evidence="1" type="ORF">LOD99_15475</name>
</gene>
<organism evidence="1 2">
    <name type="scientific">Oopsacas minuta</name>
    <dbReference type="NCBI Taxonomy" id="111878"/>
    <lineage>
        <taxon>Eukaryota</taxon>
        <taxon>Metazoa</taxon>
        <taxon>Porifera</taxon>
        <taxon>Hexactinellida</taxon>
        <taxon>Hexasterophora</taxon>
        <taxon>Lyssacinosida</taxon>
        <taxon>Leucopsacidae</taxon>
        <taxon>Oopsacas</taxon>
    </lineage>
</organism>
<dbReference type="AlphaFoldDB" id="A0AAV7K9Z3"/>
<protein>
    <recommendedName>
        <fullName evidence="3">Transposase</fullName>
    </recommendedName>
</protein>
<dbReference type="PANTHER" id="PTHR46060:SF1">
    <property type="entry name" value="MARINER MOS1 TRANSPOSASE-LIKE PROTEIN"/>
    <property type="match status" value="1"/>
</dbReference>
<accession>A0AAV7K9Z3</accession>
<dbReference type="GO" id="GO:0003676">
    <property type="term" value="F:nucleic acid binding"/>
    <property type="evidence" value="ECO:0007669"/>
    <property type="project" value="InterPro"/>
</dbReference>
<evidence type="ECO:0000313" key="2">
    <source>
        <dbReference type="Proteomes" id="UP001165289"/>
    </source>
</evidence>